<dbReference type="PANTHER" id="PTHR43806">
    <property type="entry name" value="PEPTIDASE S8"/>
    <property type="match status" value="1"/>
</dbReference>
<dbReference type="InterPro" id="IPR015500">
    <property type="entry name" value="Peptidase_S8_subtilisin-rel"/>
</dbReference>
<dbReference type="EMBL" id="CP030239">
    <property type="protein sequence ID" value="AWX94260.1"/>
    <property type="molecule type" value="Genomic_DNA"/>
</dbReference>
<dbReference type="InterPro" id="IPR036852">
    <property type="entry name" value="Peptidase_S8/S53_dom_sf"/>
</dbReference>
<feature type="signal peptide" evidence="8">
    <location>
        <begin position="1"/>
        <end position="18"/>
    </location>
</feature>
<proteinExistence type="inferred from homology"/>
<feature type="domain" description="Peptidase S8/S53" evidence="9">
    <location>
        <begin position="168"/>
        <end position="392"/>
    </location>
</feature>
<evidence type="ECO:0000256" key="5">
    <source>
        <dbReference type="PROSITE-ProRule" id="PRU01240"/>
    </source>
</evidence>
<dbReference type="PROSITE" id="PS00138">
    <property type="entry name" value="SUBTILASE_SER"/>
    <property type="match status" value="1"/>
</dbReference>
<dbReference type="PRINTS" id="PR00723">
    <property type="entry name" value="SUBTILISIN"/>
</dbReference>
<reference evidence="10 11" key="1">
    <citation type="submission" date="2018-06" db="EMBL/GenBank/DDBJ databases">
        <title>Complete genome sequence of Paracoccus mutanolyticus strain RSP-02 isolated from cellulosic waste.</title>
        <authorList>
            <person name="Amrutha R.N."/>
            <person name="Shrivastav A."/>
            <person name="Buddana S.K."/>
            <person name="Deshpande U."/>
            <person name="Prakasham R.S."/>
        </authorList>
    </citation>
    <scope>NUCLEOTIDE SEQUENCE [LARGE SCALE GENOMIC DNA]</scope>
    <source>
        <strain evidence="10 11">RSP-02</strain>
    </source>
</reference>
<evidence type="ECO:0000313" key="11">
    <source>
        <dbReference type="Proteomes" id="UP000249922"/>
    </source>
</evidence>
<dbReference type="PANTHER" id="PTHR43806:SF11">
    <property type="entry name" value="CEREVISIN-RELATED"/>
    <property type="match status" value="1"/>
</dbReference>
<keyword evidence="3 5" id="KW-0378">Hydrolase</keyword>
<feature type="region of interest" description="Disordered" evidence="7">
    <location>
        <begin position="386"/>
        <end position="459"/>
    </location>
</feature>
<evidence type="ECO:0000256" key="1">
    <source>
        <dbReference type="ARBA" id="ARBA00011073"/>
    </source>
</evidence>
<protein>
    <submittedName>
        <fullName evidence="10">Peptidase S8/S53 subtilisin kexin sedolisin</fullName>
    </submittedName>
</protein>
<gene>
    <name evidence="10" type="ORF">DPM13_18795</name>
</gene>
<evidence type="ECO:0000259" key="9">
    <source>
        <dbReference type="Pfam" id="PF00082"/>
    </source>
</evidence>
<dbReference type="InterPro" id="IPR000209">
    <property type="entry name" value="Peptidase_S8/S53_dom"/>
</dbReference>
<dbReference type="RefSeq" id="WP_112888609.1">
    <property type="nucleotide sequence ID" value="NZ_CP030239.1"/>
</dbReference>
<feature type="region of interest" description="Disordered" evidence="7">
    <location>
        <begin position="24"/>
        <end position="64"/>
    </location>
</feature>
<evidence type="ECO:0000256" key="8">
    <source>
        <dbReference type="SAM" id="SignalP"/>
    </source>
</evidence>
<evidence type="ECO:0000256" key="6">
    <source>
        <dbReference type="RuleBase" id="RU003355"/>
    </source>
</evidence>
<evidence type="ECO:0000256" key="7">
    <source>
        <dbReference type="SAM" id="MobiDB-lite"/>
    </source>
</evidence>
<dbReference type="Proteomes" id="UP000249922">
    <property type="component" value="Chromosome"/>
</dbReference>
<evidence type="ECO:0000256" key="2">
    <source>
        <dbReference type="ARBA" id="ARBA00022670"/>
    </source>
</evidence>
<name>A0ABM6WUF0_9RHOB</name>
<dbReference type="InterPro" id="IPR023828">
    <property type="entry name" value="Peptidase_S8_Ser-AS"/>
</dbReference>
<organism evidence="10 11">
    <name type="scientific">Paracoccus mutanolyticus</name>
    <dbReference type="NCBI Taxonomy" id="1499308"/>
    <lineage>
        <taxon>Bacteria</taxon>
        <taxon>Pseudomonadati</taxon>
        <taxon>Pseudomonadota</taxon>
        <taxon>Alphaproteobacteria</taxon>
        <taxon>Rhodobacterales</taxon>
        <taxon>Paracoccaceae</taxon>
        <taxon>Paracoccus</taxon>
    </lineage>
</organism>
<dbReference type="PROSITE" id="PS00136">
    <property type="entry name" value="SUBTILASE_ASP"/>
    <property type="match status" value="1"/>
</dbReference>
<accession>A0ABM6WUF0</accession>
<feature type="active site" description="Charge relay system" evidence="5">
    <location>
        <position position="177"/>
    </location>
</feature>
<keyword evidence="4 5" id="KW-0720">Serine protease</keyword>
<dbReference type="InterPro" id="IPR050131">
    <property type="entry name" value="Peptidase_S8_subtilisin-like"/>
</dbReference>
<keyword evidence="8" id="KW-0732">Signal</keyword>
<feature type="compositionally biased region" description="Basic residues" evidence="7">
    <location>
        <begin position="390"/>
        <end position="404"/>
    </location>
</feature>
<feature type="active site" description="Charge relay system" evidence="5">
    <location>
        <position position="210"/>
    </location>
</feature>
<feature type="chain" id="PRO_5046923670" evidence="8">
    <location>
        <begin position="19"/>
        <end position="459"/>
    </location>
</feature>
<keyword evidence="2 5" id="KW-0645">Protease</keyword>
<dbReference type="Pfam" id="PF00082">
    <property type="entry name" value="Peptidase_S8"/>
    <property type="match status" value="1"/>
</dbReference>
<evidence type="ECO:0000256" key="3">
    <source>
        <dbReference type="ARBA" id="ARBA00022801"/>
    </source>
</evidence>
<feature type="compositionally biased region" description="Acidic residues" evidence="7">
    <location>
        <begin position="35"/>
        <end position="47"/>
    </location>
</feature>
<dbReference type="SUPFAM" id="SSF52743">
    <property type="entry name" value="Subtilisin-like"/>
    <property type="match status" value="1"/>
</dbReference>
<evidence type="ECO:0000313" key="10">
    <source>
        <dbReference type="EMBL" id="AWX94260.1"/>
    </source>
</evidence>
<dbReference type="InterPro" id="IPR023827">
    <property type="entry name" value="Peptidase_S8_Asp-AS"/>
</dbReference>
<dbReference type="CDD" id="cd05561">
    <property type="entry name" value="Peptidases_S8_4"/>
    <property type="match status" value="1"/>
</dbReference>
<sequence length="459" mass="48095">MTALHPLLFLALFLAALTMGPTPQSPGWGPAAAWADDDDDRDDDDDDAPARRRPAPPPAARAVPLPVQAPNEVIARGLSPADLQTLQAEGFRVLRAITLADGQPMHRLRKPDGLTMQAARDRVRQIGSAGAADFNHYYRPGGAPDACTGGDCPARQMIAWPAAQGGCGKAVRIGMVDTGVNAGHAALKDAKVHVHRIKSDTRFSASDAVHGTAVAALLVGRADSRSPGLVPEAELIAVDAFHKARQDERADAFALVEALDYLASQDVQIVNLSLAGPPNQALGGQIRRMDRQGIVLVAAAGNGGPAAKPAFPAGYDPVIAVTAVDRRQQVYRRANRGSHIDLAAPGVNVWTAASISGARTKTGTSFAAPFVTAAAALLLQSEAGLTPAKTRARRRPAPAHRSGRKAGESARPTWPGARRRPRPLPPVPGPASGCRASAAGPTGSRCRSGSRSPFRMRRR</sequence>
<comment type="similarity">
    <text evidence="1 5 6">Belongs to the peptidase S8 family.</text>
</comment>
<feature type="active site" description="Charge relay system" evidence="5">
    <location>
        <position position="365"/>
    </location>
</feature>
<evidence type="ECO:0000256" key="4">
    <source>
        <dbReference type="ARBA" id="ARBA00022825"/>
    </source>
</evidence>
<dbReference type="Gene3D" id="3.40.50.200">
    <property type="entry name" value="Peptidase S8/S53 domain"/>
    <property type="match status" value="1"/>
</dbReference>
<keyword evidence="11" id="KW-1185">Reference proteome</keyword>
<dbReference type="PROSITE" id="PS51892">
    <property type="entry name" value="SUBTILASE"/>
    <property type="match status" value="1"/>
</dbReference>